<dbReference type="EMBL" id="KZ293649">
    <property type="protein sequence ID" value="PBK97295.1"/>
    <property type="molecule type" value="Genomic_DNA"/>
</dbReference>
<dbReference type="AlphaFoldDB" id="A0A2H3DQ08"/>
<organism evidence="1 2">
    <name type="scientific">Armillaria gallica</name>
    <name type="common">Bulbous honey fungus</name>
    <name type="synonym">Armillaria bulbosa</name>
    <dbReference type="NCBI Taxonomy" id="47427"/>
    <lineage>
        <taxon>Eukaryota</taxon>
        <taxon>Fungi</taxon>
        <taxon>Dikarya</taxon>
        <taxon>Basidiomycota</taxon>
        <taxon>Agaricomycotina</taxon>
        <taxon>Agaricomycetes</taxon>
        <taxon>Agaricomycetidae</taxon>
        <taxon>Agaricales</taxon>
        <taxon>Marasmiineae</taxon>
        <taxon>Physalacriaceae</taxon>
        <taxon>Armillaria</taxon>
    </lineage>
</organism>
<evidence type="ECO:0000313" key="2">
    <source>
        <dbReference type="Proteomes" id="UP000217790"/>
    </source>
</evidence>
<dbReference type="InParanoid" id="A0A2H3DQ08"/>
<accession>A0A2H3DQ08</accession>
<keyword evidence="2" id="KW-1185">Reference proteome</keyword>
<name>A0A2H3DQ08_ARMGA</name>
<reference evidence="2" key="1">
    <citation type="journal article" date="2017" name="Nat. Ecol. Evol.">
        <title>Genome expansion and lineage-specific genetic innovations in the forest pathogenic fungi Armillaria.</title>
        <authorList>
            <person name="Sipos G."/>
            <person name="Prasanna A.N."/>
            <person name="Walter M.C."/>
            <person name="O'Connor E."/>
            <person name="Balint B."/>
            <person name="Krizsan K."/>
            <person name="Kiss B."/>
            <person name="Hess J."/>
            <person name="Varga T."/>
            <person name="Slot J."/>
            <person name="Riley R."/>
            <person name="Boka B."/>
            <person name="Rigling D."/>
            <person name="Barry K."/>
            <person name="Lee J."/>
            <person name="Mihaltcheva S."/>
            <person name="LaButti K."/>
            <person name="Lipzen A."/>
            <person name="Waldron R."/>
            <person name="Moloney N.M."/>
            <person name="Sperisen C."/>
            <person name="Kredics L."/>
            <person name="Vagvoelgyi C."/>
            <person name="Patrignani A."/>
            <person name="Fitzpatrick D."/>
            <person name="Nagy I."/>
            <person name="Doyle S."/>
            <person name="Anderson J.B."/>
            <person name="Grigoriev I.V."/>
            <person name="Gueldener U."/>
            <person name="Muensterkoetter M."/>
            <person name="Nagy L.G."/>
        </authorList>
    </citation>
    <scope>NUCLEOTIDE SEQUENCE [LARGE SCALE GENOMIC DNA]</scope>
    <source>
        <strain evidence="2">Ar21-2</strain>
    </source>
</reference>
<evidence type="ECO:0000313" key="1">
    <source>
        <dbReference type="EMBL" id="PBK97295.1"/>
    </source>
</evidence>
<proteinExistence type="predicted"/>
<dbReference type="Proteomes" id="UP000217790">
    <property type="component" value="Unassembled WGS sequence"/>
</dbReference>
<sequence length="156" mass="17275">MASFPFQTGAEKKTVTFDMSLLSSPSRGIKRSIEDADLYLDDPVVEKGRHPKWITADGRTSDSTYDVSAFTPTSLWAARAQTAWDSYSIYDALEEEVAKVGTPVEATEHGLSSSTTKTGLYTEISCTISRLMEGTITRSELIEKLQRVASQLKQWV</sequence>
<gene>
    <name evidence="1" type="ORF">ARMGADRAFT_1009340</name>
</gene>
<dbReference type="OrthoDB" id="2918445at2759"/>
<protein>
    <submittedName>
        <fullName evidence="1">Uncharacterized protein</fullName>
    </submittedName>
</protein>